<name>X0Y517_9ZZZZ</name>
<protein>
    <recommendedName>
        <fullName evidence="1">4Fe-4S ferredoxin-type domain-containing protein</fullName>
    </recommendedName>
</protein>
<dbReference type="InterPro" id="IPR017896">
    <property type="entry name" value="4Fe4S_Fe-S-bd"/>
</dbReference>
<feature type="domain" description="4Fe-4S ferredoxin-type" evidence="1">
    <location>
        <begin position="4"/>
        <end position="71"/>
    </location>
</feature>
<comment type="caution">
    <text evidence="2">The sequence shown here is derived from an EMBL/GenBank/DDBJ whole genome shotgun (WGS) entry which is preliminary data.</text>
</comment>
<reference evidence="2" key="1">
    <citation type="journal article" date="2014" name="Front. Microbiol.">
        <title>High frequency of phylogenetically diverse reductive dehalogenase-homologous genes in deep subseafloor sedimentary metagenomes.</title>
        <authorList>
            <person name="Kawai M."/>
            <person name="Futagami T."/>
            <person name="Toyoda A."/>
            <person name="Takaki Y."/>
            <person name="Nishi S."/>
            <person name="Hori S."/>
            <person name="Arai W."/>
            <person name="Tsubouchi T."/>
            <person name="Morono Y."/>
            <person name="Uchiyama I."/>
            <person name="Ito T."/>
            <person name="Fujiyama A."/>
            <person name="Inagaki F."/>
            <person name="Takami H."/>
        </authorList>
    </citation>
    <scope>NUCLEOTIDE SEQUENCE</scope>
    <source>
        <strain evidence="2">Expedition CK06-06</strain>
    </source>
</reference>
<dbReference type="SUPFAM" id="SSF46548">
    <property type="entry name" value="alpha-helical ferredoxin"/>
    <property type="match status" value="1"/>
</dbReference>
<dbReference type="PANTHER" id="PTHR40447:SF1">
    <property type="entry name" value="ANAEROBIC SULFITE REDUCTASE SUBUNIT A"/>
    <property type="match status" value="1"/>
</dbReference>
<dbReference type="EMBL" id="BARS01053369">
    <property type="protein sequence ID" value="GAG51014.1"/>
    <property type="molecule type" value="Genomic_DNA"/>
</dbReference>
<sequence length="85" mass="9885">MDFKQAKKIKQLYSCNLLDFARVAGGHNFRPDRETRLKYRYYHQHRGFVEDYGEPKCVGCNRCGRVCLAGINPAAVIKDLYEENV</sequence>
<dbReference type="PANTHER" id="PTHR40447">
    <property type="entry name" value="ANAEROBIC SULFITE REDUCTASE SUBUNIT A"/>
    <property type="match status" value="1"/>
</dbReference>
<dbReference type="AlphaFoldDB" id="X0Y517"/>
<dbReference type="Pfam" id="PF17179">
    <property type="entry name" value="Fer4_22"/>
    <property type="match status" value="1"/>
</dbReference>
<gene>
    <name evidence="2" type="ORF">S01H1_79205</name>
</gene>
<evidence type="ECO:0000313" key="2">
    <source>
        <dbReference type="EMBL" id="GAG51014.1"/>
    </source>
</evidence>
<accession>X0Y517</accession>
<evidence type="ECO:0000259" key="1">
    <source>
        <dbReference type="Pfam" id="PF17179"/>
    </source>
</evidence>
<organism evidence="2">
    <name type="scientific">marine sediment metagenome</name>
    <dbReference type="NCBI Taxonomy" id="412755"/>
    <lineage>
        <taxon>unclassified sequences</taxon>
        <taxon>metagenomes</taxon>
        <taxon>ecological metagenomes</taxon>
    </lineage>
</organism>
<proteinExistence type="predicted"/>